<dbReference type="GO" id="GO:0005524">
    <property type="term" value="F:ATP binding"/>
    <property type="evidence" value="ECO:0007669"/>
    <property type="project" value="UniProtKB-KW"/>
</dbReference>
<evidence type="ECO:0000259" key="10">
    <source>
        <dbReference type="PROSITE" id="PS50110"/>
    </source>
</evidence>
<dbReference type="SMART" id="SM00911">
    <property type="entry name" value="HWE_HK"/>
    <property type="match status" value="1"/>
</dbReference>
<keyword evidence="9" id="KW-0175">Coiled coil</keyword>
<dbReference type="EC" id="2.7.13.3" evidence="2"/>
<evidence type="ECO:0000256" key="3">
    <source>
        <dbReference type="ARBA" id="ARBA00022553"/>
    </source>
</evidence>
<evidence type="ECO:0000256" key="5">
    <source>
        <dbReference type="ARBA" id="ARBA00022741"/>
    </source>
</evidence>
<dbReference type="AlphaFoldDB" id="A0A7W6F582"/>
<evidence type="ECO:0000256" key="4">
    <source>
        <dbReference type="ARBA" id="ARBA00022679"/>
    </source>
</evidence>
<dbReference type="EMBL" id="JACIDN010000001">
    <property type="protein sequence ID" value="MBB3901053.1"/>
    <property type="molecule type" value="Genomic_DNA"/>
</dbReference>
<reference evidence="11" key="4">
    <citation type="submission" date="2023-01" db="EMBL/GenBank/DDBJ databases">
        <title>Draft genome sequence of Methylobacterium brachythecii strain NBRC 107710.</title>
        <authorList>
            <person name="Sun Q."/>
            <person name="Mori K."/>
        </authorList>
    </citation>
    <scope>NUCLEOTIDE SEQUENCE</scope>
    <source>
        <strain evidence="11">NBRC 107710</strain>
    </source>
</reference>
<dbReference type="PROSITE" id="PS50110">
    <property type="entry name" value="RESPONSE_REGULATORY"/>
    <property type="match status" value="1"/>
</dbReference>
<reference evidence="12 13" key="3">
    <citation type="submission" date="2020-08" db="EMBL/GenBank/DDBJ databases">
        <title>Genomic Encyclopedia of Type Strains, Phase IV (KMG-IV): sequencing the most valuable type-strain genomes for metagenomic binning, comparative biology and taxonomic classification.</title>
        <authorList>
            <person name="Goeker M."/>
        </authorList>
    </citation>
    <scope>NUCLEOTIDE SEQUENCE [LARGE SCALE GENOMIC DNA]</scope>
    <source>
        <strain evidence="12 13">DSM 24105</strain>
    </source>
</reference>
<feature type="coiled-coil region" evidence="9">
    <location>
        <begin position="191"/>
        <end position="225"/>
    </location>
</feature>
<organism evidence="12 13">
    <name type="scientific">Methylobacterium brachythecii</name>
    <dbReference type="NCBI Taxonomy" id="1176177"/>
    <lineage>
        <taxon>Bacteria</taxon>
        <taxon>Pseudomonadati</taxon>
        <taxon>Pseudomonadota</taxon>
        <taxon>Alphaproteobacteria</taxon>
        <taxon>Hyphomicrobiales</taxon>
        <taxon>Methylobacteriaceae</taxon>
        <taxon>Methylobacterium</taxon>
    </lineage>
</organism>
<dbReference type="Pfam" id="PF07536">
    <property type="entry name" value="HWE_HK"/>
    <property type="match status" value="1"/>
</dbReference>
<evidence type="ECO:0000313" key="14">
    <source>
        <dbReference type="Proteomes" id="UP001156881"/>
    </source>
</evidence>
<dbReference type="InterPro" id="IPR011102">
    <property type="entry name" value="Sig_transdc_His_kinase_HWE"/>
</dbReference>
<comment type="caution">
    <text evidence="8">Lacks conserved residue(s) required for the propagation of feature annotation.</text>
</comment>
<feature type="domain" description="Response regulatory" evidence="10">
    <location>
        <begin position="11"/>
        <end position="132"/>
    </location>
</feature>
<dbReference type="GO" id="GO:0004673">
    <property type="term" value="F:protein histidine kinase activity"/>
    <property type="evidence" value="ECO:0007669"/>
    <property type="project" value="UniProtKB-EC"/>
</dbReference>
<keyword evidence="14" id="KW-1185">Reference proteome</keyword>
<name>A0A7W6F582_9HYPH</name>
<evidence type="ECO:0000313" key="13">
    <source>
        <dbReference type="Proteomes" id="UP000517759"/>
    </source>
</evidence>
<dbReference type="InterPro" id="IPR036890">
    <property type="entry name" value="HATPase_C_sf"/>
</dbReference>
<evidence type="ECO:0000256" key="8">
    <source>
        <dbReference type="PROSITE-ProRule" id="PRU00169"/>
    </source>
</evidence>
<dbReference type="Proteomes" id="UP001156881">
    <property type="component" value="Unassembled WGS sequence"/>
</dbReference>
<dbReference type="Proteomes" id="UP000517759">
    <property type="component" value="Unassembled WGS sequence"/>
</dbReference>
<evidence type="ECO:0000256" key="6">
    <source>
        <dbReference type="ARBA" id="ARBA00022777"/>
    </source>
</evidence>
<evidence type="ECO:0000313" key="12">
    <source>
        <dbReference type="EMBL" id="MBB3901053.1"/>
    </source>
</evidence>
<comment type="catalytic activity">
    <reaction evidence="1">
        <text>ATP + protein L-histidine = ADP + protein N-phospho-L-histidine.</text>
        <dbReference type="EC" id="2.7.13.3"/>
    </reaction>
</comment>
<evidence type="ECO:0000256" key="9">
    <source>
        <dbReference type="SAM" id="Coils"/>
    </source>
</evidence>
<keyword evidence="7" id="KW-0067">ATP-binding</keyword>
<gene>
    <name evidence="11" type="ORF">GCM10007884_46250</name>
    <name evidence="12" type="ORF">GGR33_000533</name>
</gene>
<dbReference type="Gene3D" id="3.30.565.10">
    <property type="entry name" value="Histidine kinase-like ATPase, C-terminal domain"/>
    <property type="match status" value="1"/>
</dbReference>
<reference evidence="14" key="2">
    <citation type="journal article" date="2019" name="Int. J. Syst. Evol. Microbiol.">
        <title>The Global Catalogue of Microorganisms (GCM) 10K type strain sequencing project: providing services to taxonomists for standard genome sequencing and annotation.</title>
        <authorList>
            <consortium name="The Broad Institute Genomics Platform"/>
            <consortium name="The Broad Institute Genome Sequencing Center for Infectious Disease"/>
            <person name="Wu L."/>
            <person name="Ma J."/>
        </authorList>
    </citation>
    <scope>NUCLEOTIDE SEQUENCE [LARGE SCALE GENOMIC DNA]</scope>
    <source>
        <strain evidence="14">NBRC 107710</strain>
    </source>
</reference>
<dbReference type="EMBL" id="BSPG01000047">
    <property type="protein sequence ID" value="GLS46631.1"/>
    <property type="molecule type" value="Genomic_DNA"/>
</dbReference>
<keyword evidence="6 12" id="KW-0418">Kinase</keyword>
<dbReference type="InterPro" id="IPR001789">
    <property type="entry name" value="Sig_transdc_resp-reg_receiver"/>
</dbReference>
<evidence type="ECO:0000313" key="11">
    <source>
        <dbReference type="EMBL" id="GLS46631.1"/>
    </source>
</evidence>
<keyword evidence="5" id="KW-0547">Nucleotide-binding</keyword>
<evidence type="ECO:0000256" key="1">
    <source>
        <dbReference type="ARBA" id="ARBA00000085"/>
    </source>
</evidence>
<sequence>MTVPGNPNSERVLILAPLGRDAVLAANLLGEAGLRSVICEDLSALLRGLEEIAGMVLVTEEAVRTADLAEISRWIASQPAWSDLPFVVLTGHGGGVERNPAAARLAEVFGNTTFLERPFHPTTLISMIQAALRGRRRQYEARSRLEDLRLGEARLKVMLAAEKVAAEHQRLLIDELNHRVKNTLATVQSIAMQTLRNADDTEQANEALEQRLLGLSRAHDVLTRENWDGADLHEVVTQAIAPFRDRAGRRFQVEGPSVRLNPRMSLAIAMALQELATNAVKYGALSNADGVVAIAWTSEAVSGGDQHLRFCWHEQGGPPVAQPKRRGFSSRLIERSLARDLDGSVEIAFEPSGVVCRIEAPVT</sequence>
<protein>
    <recommendedName>
        <fullName evidence="2">histidine kinase</fullName>
        <ecNumber evidence="2">2.7.13.3</ecNumber>
    </recommendedName>
</protein>
<dbReference type="PANTHER" id="PTHR41523">
    <property type="entry name" value="TWO-COMPONENT SYSTEM SENSOR PROTEIN"/>
    <property type="match status" value="1"/>
</dbReference>
<accession>A0A7W6F582</accession>
<keyword evidence="3" id="KW-0597">Phosphoprotein</keyword>
<dbReference type="Gene3D" id="3.40.50.2300">
    <property type="match status" value="1"/>
</dbReference>
<evidence type="ECO:0000256" key="7">
    <source>
        <dbReference type="ARBA" id="ARBA00022840"/>
    </source>
</evidence>
<keyword evidence="4" id="KW-0808">Transferase</keyword>
<dbReference type="SUPFAM" id="SSF52172">
    <property type="entry name" value="CheY-like"/>
    <property type="match status" value="1"/>
</dbReference>
<evidence type="ECO:0000256" key="2">
    <source>
        <dbReference type="ARBA" id="ARBA00012438"/>
    </source>
</evidence>
<proteinExistence type="predicted"/>
<dbReference type="PANTHER" id="PTHR41523:SF7">
    <property type="entry name" value="HISTIDINE KINASE"/>
    <property type="match status" value="1"/>
</dbReference>
<dbReference type="InterPro" id="IPR011006">
    <property type="entry name" value="CheY-like_superfamily"/>
</dbReference>
<reference evidence="11" key="1">
    <citation type="journal article" date="2014" name="Int. J. Syst. Evol. Microbiol.">
        <title>Complete genome of a new Firmicutes species belonging to the dominant human colonic microbiota ('Ruminococcus bicirculans') reveals two chromosomes and a selective capacity to utilize plant glucans.</title>
        <authorList>
            <consortium name="NISC Comparative Sequencing Program"/>
            <person name="Wegmann U."/>
            <person name="Louis P."/>
            <person name="Goesmann A."/>
            <person name="Henrissat B."/>
            <person name="Duncan S.H."/>
            <person name="Flint H.J."/>
        </authorList>
    </citation>
    <scope>NUCLEOTIDE SEQUENCE</scope>
    <source>
        <strain evidence="11">NBRC 107710</strain>
    </source>
</reference>
<dbReference type="GO" id="GO:0000160">
    <property type="term" value="P:phosphorelay signal transduction system"/>
    <property type="evidence" value="ECO:0007669"/>
    <property type="project" value="InterPro"/>
</dbReference>
<comment type="caution">
    <text evidence="12">The sequence shown here is derived from an EMBL/GenBank/DDBJ whole genome shotgun (WGS) entry which is preliminary data.</text>
</comment>
<dbReference type="RefSeq" id="WP_183501816.1">
    <property type="nucleotide sequence ID" value="NZ_BSPG01000047.1"/>
</dbReference>